<evidence type="ECO:0000313" key="2">
    <source>
        <dbReference type="Proteomes" id="UP000000238"/>
    </source>
</evidence>
<organism evidence="1 2">
    <name type="scientific">Hahella chejuensis (strain KCTC 2396)</name>
    <dbReference type="NCBI Taxonomy" id="349521"/>
    <lineage>
        <taxon>Bacteria</taxon>
        <taxon>Pseudomonadati</taxon>
        <taxon>Pseudomonadota</taxon>
        <taxon>Gammaproteobacteria</taxon>
        <taxon>Oceanospirillales</taxon>
        <taxon>Hahellaceae</taxon>
        <taxon>Hahella</taxon>
    </lineage>
</organism>
<name>Q2SCB7_HAHCH</name>
<evidence type="ECO:0000313" key="1">
    <source>
        <dbReference type="EMBL" id="ABC31707.1"/>
    </source>
</evidence>
<gene>
    <name evidence="1" type="ordered locus">HCH_05022</name>
</gene>
<dbReference type="RefSeq" id="WP_011398772.1">
    <property type="nucleotide sequence ID" value="NC_007645.1"/>
</dbReference>
<dbReference type="KEGG" id="hch:HCH_05022"/>
<dbReference type="Proteomes" id="UP000000238">
    <property type="component" value="Chromosome"/>
</dbReference>
<dbReference type="STRING" id="349521.HCH_05022"/>
<dbReference type="AlphaFoldDB" id="Q2SCB7"/>
<keyword evidence="2" id="KW-1185">Reference proteome</keyword>
<dbReference type="HOGENOM" id="CLU_281013_0_0_6"/>
<dbReference type="EMBL" id="CP000155">
    <property type="protein sequence ID" value="ABC31707.1"/>
    <property type="molecule type" value="Genomic_DNA"/>
</dbReference>
<accession>Q2SCB7</accession>
<dbReference type="OrthoDB" id="7052127at2"/>
<proteinExistence type="predicted"/>
<sequence>MKKSATNNVFSSYELEVRKKLKGSDTPYLGLIDGLISQNTQKFVENALVKAGGNLKNFEKGLNIAPALFVSYLSHSLRNHLGADTSAIWGCINLAMGRKAEASQTNEERRCLWLAFRKACKKLELPVSNRLFGPRYMVDAYLEQAGVPEASLPDLMGQLERYARRYGLPEQDDITAQLTWYESFKKALKSSFGKQNVRALLNDSQGYYLRRYLDEAYTSEETSEDTLSVAIFPQLMLDGDEIYIKLPKLEDGVAWEIEMDGNREVILVKDKEQRYYLESLATKNIKVTYESGPPFEFQLWHSDRDNQFAIFDADTGALVGSHCLSEDGAVFSPGQYIMLSRFDINDTWITLDQTYQQGFFLGFFELVSGDNRGIKRGPVTFLIHTHDEASILFEGDIVVPHSGKSFYCSDGLCVNIKIPGEWEPRVSSYELELYTSDGEASHRHTLSIENCSASVNLDYCSLDWCAGFKRVIAVVRRHGEKRVLARQSALVWCGLKQYNSGFRLDIKELPTDNSIDVDSSNNIRIDTDSKSLVVIDPDLPFVEVCFNITNRQKTTIKFALPGTFIYISDLKDGFRQEQLLPLGSTLSCSYDDTRRIRIFSTDECQVKLGSHILHHRFDKKRWFKTSLTALLDKVDRDQNALTLWCSGYPTLLLKIVSPLYVEDWNIKSSTRNLEISFCTPAGFSQVDIHATNLMSRSEQFVSLNVHDTSTSQYGQFGGMLIHQDADTKNQMISLDIENVPDGLWLLEFSGSIEGKWGRFTNQRHDHLGAGVIIERGHIVPFTNNYFTSLQTQSSNDKQQLFELTNRILKKCFELNSWQSMHWIKDIWAFLLNDPDIINPDQLSRVLSISHYRAREEDSPSWVPQVHIGGFNPDIYCGPSKSYKRIDAQNSVRLKSMKVIGEAGNSLVNTLRTELLDVALVAAFENRGAIVTERASPRNLSIQIVQAMLPSLFSESQFKSLVAGDLIPALGDMLGGRHLAYCQYEFLMKSRSSQVGNEFNRPTLNSLLFRFIREHENNVPVLIPEDYFEYENERNLLIAACSFSSLFAKQCRSVFWESRSLNEFCAELTQYLVDGAKLENILSYYLGVSGNLFHYFLLLWDVYFISRQQASVTMEGI</sequence>
<reference evidence="1 2" key="1">
    <citation type="journal article" date="2005" name="Nucleic Acids Res.">
        <title>Genomic blueprint of Hahella chejuensis, a marine microbe producing an algicidal agent.</title>
        <authorList>
            <person name="Jeong H."/>
            <person name="Yim J.H."/>
            <person name="Lee C."/>
            <person name="Choi S.-H."/>
            <person name="Park Y.K."/>
            <person name="Yoon S.H."/>
            <person name="Hur C.-G."/>
            <person name="Kang H.-Y."/>
            <person name="Kim D."/>
            <person name="Lee H.H."/>
            <person name="Park K.H."/>
            <person name="Park S.-H."/>
            <person name="Park H.-S."/>
            <person name="Lee H.K."/>
            <person name="Oh T.K."/>
            <person name="Kim J.F."/>
        </authorList>
    </citation>
    <scope>NUCLEOTIDE SEQUENCE [LARGE SCALE GENOMIC DNA]</scope>
    <source>
        <strain evidence="1 2">KCTC 2396</strain>
    </source>
</reference>
<protein>
    <submittedName>
        <fullName evidence="1">Uncharacterized protein</fullName>
    </submittedName>
</protein>